<dbReference type="FunFam" id="3.40.630.30:FF:000064">
    <property type="entry name" value="GNAT family acetyltransferase"/>
    <property type="match status" value="1"/>
</dbReference>
<feature type="domain" description="N-acetyltransferase" evidence="5">
    <location>
        <begin position="9"/>
        <end position="166"/>
    </location>
</feature>
<proteinExistence type="inferred from homology"/>
<dbReference type="InterPro" id="IPR051016">
    <property type="entry name" value="Diverse_Substrate_AcTransf"/>
</dbReference>
<dbReference type="STRING" id="1122170.GCA_000701265_01325"/>
<protein>
    <submittedName>
        <fullName evidence="6">N-acetyltransferase ats1</fullName>
        <ecNumber evidence="6">2.3.1.-</ecNumber>
    </submittedName>
</protein>
<evidence type="ECO:0000256" key="3">
    <source>
        <dbReference type="ARBA" id="ARBA00023315"/>
    </source>
</evidence>
<evidence type="ECO:0000259" key="5">
    <source>
        <dbReference type="PROSITE" id="PS51186"/>
    </source>
</evidence>
<dbReference type="GO" id="GO:0008080">
    <property type="term" value="F:N-acetyltransferase activity"/>
    <property type="evidence" value="ECO:0007669"/>
    <property type="project" value="UniProtKB-ARBA"/>
</dbReference>
<dbReference type="EMBL" id="UGPB01000001">
    <property type="protein sequence ID" value="STY31362.1"/>
    <property type="molecule type" value="Genomic_DNA"/>
</dbReference>
<accession>A0A378M2J9</accession>
<reference evidence="6 7" key="1">
    <citation type="submission" date="2018-06" db="EMBL/GenBank/DDBJ databases">
        <authorList>
            <consortium name="Pathogen Informatics"/>
            <person name="Doyle S."/>
        </authorList>
    </citation>
    <scope>NUCLEOTIDE SEQUENCE [LARGE SCALE GENOMIC DNA]</scope>
    <source>
        <strain evidence="6 7">NCTC11532</strain>
    </source>
</reference>
<evidence type="ECO:0000256" key="4">
    <source>
        <dbReference type="SAM" id="Coils"/>
    </source>
</evidence>
<gene>
    <name evidence="6" type="primary">ats</name>
    <name evidence="6" type="ORF">NCTC11532_02861</name>
</gene>
<keyword evidence="4" id="KW-0175">Coiled coil</keyword>
<evidence type="ECO:0000313" key="6">
    <source>
        <dbReference type="EMBL" id="STY31362.1"/>
    </source>
</evidence>
<dbReference type="SUPFAM" id="SSF55729">
    <property type="entry name" value="Acyl-CoA N-acyltransferases (Nat)"/>
    <property type="match status" value="1"/>
</dbReference>
<evidence type="ECO:0000256" key="1">
    <source>
        <dbReference type="ARBA" id="ARBA00008694"/>
    </source>
</evidence>
<keyword evidence="7" id="KW-1185">Reference proteome</keyword>
<dbReference type="InterPro" id="IPR000182">
    <property type="entry name" value="GNAT_dom"/>
</dbReference>
<sequence>MCDVMMSDLKIRFATEKDVPLILQLIKELAEYEQLLAEVVATEENLQETLFGSKAHAEVILGYIEEKPVSFALFFHNYSTFLAKPGLYLEDLYVAPDARGQGVGKKMLSYLAKLAVERGCGRFEWWVLDWNKSAINFYKQLGAKPMDEWTVHRVSGQALYDLANRYQ</sequence>
<dbReference type="PANTHER" id="PTHR10545">
    <property type="entry name" value="DIAMINE N-ACETYLTRANSFERASE"/>
    <property type="match status" value="1"/>
</dbReference>
<dbReference type="Pfam" id="PF00583">
    <property type="entry name" value="Acetyltransf_1"/>
    <property type="match status" value="1"/>
</dbReference>
<dbReference type="PROSITE" id="PS51186">
    <property type="entry name" value="GNAT"/>
    <property type="match status" value="1"/>
</dbReference>
<keyword evidence="2 6" id="KW-0808">Transferase</keyword>
<keyword evidence="3 6" id="KW-0012">Acyltransferase</keyword>
<comment type="similarity">
    <text evidence="1">Belongs to the acetyltransferase family.</text>
</comment>
<dbReference type="AlphaFoldDB" id="A0A378M2J9"/>
<evidence type="ECO:0000313" key="7">
    <source>
        <dbReference type="Proteomes" id="UP000255297"/>
    </source>
</evidence>
<dbReference type="Gene3D" id="3.40.630.30">
    <property type="match status" value="1"/>
</dbReference>
<dbReference type="EC" id="2.3.1.-" evidence="6"/>
<dbReference type="PANTHER" id="PTHR10545:SF29">
    <property type="entry name" value="GH14572P-RELATED"/>
    <property type="match status" value="1"/>
</dbReference>
<dbReference type="CDD" id="cd04301">
    <property type="entry name" value="NAT_SF"/>
    <property type="match status" value="1"/>
</dbReference>
<dbReference type="InterPro" id="IPR016181">
    <property type="entry name" value="Acyl_CoA_acyltransferase"/>
</dbReference>
<feature type="coiled-coil region" evidence="4">
    <location>
        <begin position="22"/>
        <end position="49"/>
    </location>
</feature>
<dbReference type="Proteomes" id="UP000255297">
    <property type="component" value="Unassembled WGS sequence"/>
</dbReference>
<organism evidence="6 7">
    <name type="scientific">Legionella wadsworthii</name>
    <dbReference type="NCBI Taxonomy" id="28088"/>
    <lineage>
        <taxon>Bacteria</taxon>
        <taxon>Pseudomonadati</taxon>
        <taxon>Pseudomonadota</taxon>
        <taxon>Gammaproteobacteria</taxon>
        <taxon>Legionellales</taxon>
        <taxon>Legionellaceae</taxon>
        <taxon>Legionella</taxon>
    </lineage>
</organism>
<name>A0A378M2J9_9GAMM</name>
<evidence type="ECO:0000256" key="2">
    <source>
        <dbReference type="ARBA" id="ARBA00022679"/>
    </source>
</evidence>